<dbReference type="InterPro" id="IPR000758">
    <property type="entry name" value="Enterovir_OMP"/>
</dbReference>
<proteinExistence type="predicted"/>
<evidence type="ECO:0000313" key="2">
    <source>
        <dbReference type="EMBL" id="MBC2680674.1"/>
    </source>
</evidence>
<feature type="chain" id="PRO_5031222927" evidence="1">
    <location>
        <begin position="23"/>
        <end position="232"/>
    </location>
</feature>
<dbReference type="PANTHER" id="PTHR36920">
    <property type="match status" value="1"/>
</dbReference>
<dbReference type="RefSeq" id="WP_185795437.1">
    <property type="nucleotide sequence ID" value="NZ_JACMYH010000010.1"/>
</dbReference>
<evidence type="ECO:0000256" key="1">
    <source>
        <dbReference type="SAM" id="SignalP"/>
    </source>
</evidence>
<evidence type="ECO:0000313" key="3">
    <source>
        <dbReference type="Proteomes" id="UP000546173"/>
    </source>
</evidence>
<dbReference type="InterPro" id="IPR005618">
    <property type="entry name" value="OMPW"/>
</dbReference>
<keyword evidence="1" id="KW-0732">Signal</keyword>
<sequence>MNKSLLGASLIALALATSQAQAHQAGDMIIRAGAATTAPNEDSGQLKLDGAKVAGTKATLDSDTQLGLAFAYMLTDHVGIELLAATPFQHTVGVRGISAATGIGGLDGKLADVKQLPPTLSLQYYPLAPTSRFQPYAGVGINYTLFYDEDLSGARKQQGFNNLKIQDSVGIAGQLGFDYMLGEHMMLNASVWYVDIDTKASVEGPTALGVGRTKVDLEVDPWVYMVGVGYKF</sequence>
<accession>A0A7X1GAQ3</accession>
<dbReference type="PROSITE" id="PS00695">
    <property type="entry name" value="ENT_VIR_OMP_2"/>
    <property type="match status" value="1"/>
</dbReference>
<organism evidence="2 3">
    <name type="scientific">Pseudomonas baltica</name>
    <dbReference type="NCBI Taxonomy" id="2762576"/>
    <lineage>
        <taxon>Bacteria</taxon>
        <taxon>Pseudomonadati</taxon>
        <taxon>Pseudomonadota</taxon>
        <taxon>Gammaproteobacteria</taxon>
        <taxon>Pseudomonadales</taxon>
        <taxon>Pseudomonadaceae</taxon>
        <taxon>Pseudomonas</taxon>
    </lineage>
</organism>
<dbReference type="PANTHER" id="PTHR36920:SF1">
    <property type="entry name" value="OUTER MEMBRANE PROTEIN W"/>
    <property type="match status" value="1"/>
</dbReference>
<dbReference type="GO" id="GO:0019867">
    <property type="term" value="C:outer membrane"/>
    <property type="evidence" value="ECO:0007669"/>
    <property type="project" value="InterPro"/>
</dbReference>
<comment type="caution">
    <text evidence="2">The sequence shown here is derived from an EMBL/GenBank/DDBJ whole genome shotgun (WGS) entry which is preliminary data.</text>
</comment>
<feature type="signal peptide" evidence="1">
    <location>
        <begin position="1"/>
        <end position="22"/>
    </location>
</feature>
<keyword evidence="3" id="KW-1185">Reference proteome</keyword>
<gene>
    <name evidence="2" type="ORF">H7993_19965</name>
</gene>
<dbReference type="GO" id="GO:0055085">
    <property type="term" value="P:transmembrane transport"/>
    <property type="evidence" value="ECO:0007669"/>
    <property type="project" value="TreeGrafter"/>
</dbReference>
<dbReference type="EMBL" id="JACMYH010000010">
    <property type="protein sequence ID" value="MBC2680674.1"/>
    <property type="molecule type" value="Genomic_DNA"/>
</dbReference>
<dbReference type="InterPro" id="IPR011250">
    <property type="entry name" value="OMP/PagP_B-barrel"/>
</dbReference>
<reference evidence="2 3" key="1">
    <citation type="submission" date="2020-08" db="EMBL/GenBank/DDBJ databases">
        <title>Pseudomonas sp. nov.</title>
        <authorList>
            <person name="Gieschler S."/>
            <person name="Fiedler G."/>
            <person name="Brinks E."/>
            <person name="Boehnlein C."/>
            <person name="Franz C.M.A.P."/>
            <person name="Kabisch J."/>
        </authorList>
    </citation>
    <scope>NUCLEOTIDE SEQUENCE [LARGE SCALE GENOMIC DNA]</scope>
    <source>
        <strain evidence="2 3">MBT-2</strain>
    </source>
</reference>
<dbReference type="Gene3D" id="2.40.160.20">
    <property type="match status" value="1"/>
</dbReference>
<dbReference type="Proteomes" id="UP000546173">
    <property type="component" value="Unassembled WGS sequence"/>
</dbReference>
<dbReference type="Pfam" id="PF03922">
    <property type="entry name" value="OmpW"/>
    <property type="match status" value="1"/>
</dbReference>
<protein>
    <submittedName>
        <fullName evidence="2">Outer membrane beta-barrel protein</fullName>
    </submittedName>
</protein>
<dbReference type="SUPFAM" id="SSF56925">
    <property type="entry name" value="OMPA-like"/>
    <property type="match status" value="1"/>
</dbReference>
<name>A0A7X1GAQ3_9PSED</name>
<dbReference type="GO" id="GO:0044384">
    <property type="term" value="C:host outer membrane"/>
    <property type="evidence" value="ECO:0007669"/>
    <property type="project" value="InterPro"/>
</dbReference>
<dbReference type="AlphaFoldDB" id="A0A7X1GAQ3"/>